<accession>A0A5P6VM75</accession>
<dbReference type="PANTHER" id="PTHR45947">
    <property type="entry name" value="SULFOQUINOVOSYL TRANSFERASE SQD2"/>
    <property type="match status" value="1"/>
</dbReference>
<organism evidence="3 4">
    <name type="scientific">Pseudobutyrivibrio xylanivorans</name>
    <dbReference type="NCBI Taxonomy" id="185007"/>
    <lineage>
        <taxon>Bacteria</taxon>
        <taxon>Bacillati</taxon>
        <taxon>Bacillota</taxon>
        <taxon>Clostridia</taxon>
        <taxon>Lachnospirales</taxon>
        <taxon>Lachnospiraceae</taxon>
        <taxon>Pseudobutyrivibrio</taxon>
    </lineage>
</organism>
<evidence type="ECO:0000313" key="3">
    <source>
        <dbReference type="EMBL" id="QFJ53766.1"/>
    </source>
</evidence>
<dbReference type="GO" id="GO:0016757">
    <property type="term" value="F:glycosyltransferase activity"/>
    <property type="evidence" value="ECO:0007669"/>
    <property type="project" value="InterPro"/>
</dbReference>
<evidence type="ECO:0000259" key="1">
    <source>
        <dbReference type="Pfam" id="PF00534"/>
    </source>
</evidence>
<gene>
    <name evidence="3" type="ORF">FXF36_02210</name>
</gene>
<dbReference type="Proteomes" id="UP000327030">
    <property type="component" value="Chromosome 1"/>
</dbReference>
<dbReference type="PANTHER" id="PTHR45947:SF3">
    <property type="entry name" value="SULFOQUINOVOSYL TRANSFERASE SQD2"/>
    <property type="match status" value="1"/>
</dbReference>
<dbReference type="Pfam" id="PF00534">
    <property type="entry name" value="Glycos_transf_1"/>
    <property type="match status" value="1"/>
</dbReference>
<reference evidence="4" key="1">
    <citation type="submission" date="2019-08" db="EMBL/GenBank/DDBJ databases">
        <title>Complete Genome Sequence of the Polysaccharide-Degrading Rumen Bacterium Pseudobutyrivibrio xylanivorans MA3014.</title>
        <authorList>
            <person name="Palevich N."/>
            <person name="Maclean P.H."/>
            <person name="Kelly W.J."/>
            <person name="Leahy S.C."/>
            <person name="Rakonjac J."/>
            <person name="Attwood G.T."/>
        </authorList>
    </citation>
    <scope>NUCLEOTIDE SEQUENCE [LARGE SCALE GENOMIC DNA]</scope>
    <source>
        <strain evidence="4">MA3014</strain>
    </source>
</reference>
<protein>
    <submittedName>
        <fullName evidence="3">Glycosyltransferase family 4 protein</fullName>
    </submittedName>
</protein>
<dbReference type="SUPFAM" id="SSF53756">
    <property type="entry name" value="UDP-Glycosyltransferase/glycogen phosphorylase"/>
    <property type="match status" value="1"/>
</dbReference>
<dbReference type="InterPro" id="IPR028098">
    <property type="entry name" value="Glyco_trans_4-like_N"/>
</dbReference>
<proteinExistence type="predicted"/>
<dbReference type="InterPro" id="IPR050194">
    <property type="entry name" value="Glycosyltransferase_grp1"/>
</dbReference>
<feature type="domain" description="Glycosyltransferase subfamily 4-like N-terminal" evidence="2">
    <location>
        <begin position="16"/>
        <end position="155"/>
    </location>
</feature>
<name>A0A5P6VM75_PSEXY</name>
<dbReference type="AlphaFoldDB" id="A0A5P6VM75"/>
<evidence type="ECO:0000259" key="2">
    <source>
        <dbReference type="Pfam" id="PF13477"/>
    </source>
</evidence>
<dbReference type="Pfam" id="PF13477">
    <property type="entry name" value="Glyco_trans_4_2"/>
    <property type="match status" value="1"/>
</dbReference>
<dbReference type="OrthoDB" id="9806653at2"/>
<dbReference type="EMBL" id="CP043028">
    <property type="protein sequence ID" value="QFJ53766.1"/>
    <property type="molecule type" value="Genomic_DNA"/>
</dbReference>
<evidence type="ECO:0000313" key="4">
    <source>
        <dbReference type="Proteomes" id="UP000327030"/>
    </source>
</evidence>
<dbReference type="InterPro" id="IPR001296">
    <property type="entry name" value="Glyco_trans_1"/>
</dbReference>
<dbReference type="KEGG" id="pxv:FXF36_02210"/>
<sequence>MGEKQVKALIVSSVYGFLSKFEKQNVELLEKMNVEVHYASNSKNVVYEEGESTLEELGVKYQDIPITQSLADISANTRAIIALRKYIKKEKINIIHCHTPIGGLVARIACMGLKDVYVIYTAHGFHFYSGASKIRNCIYYMAEYFLSRNTNAIVTINHEDESAAKTMCADYVYRIPGEGVDSEYYCLTDEEDKIKERIKLGIKKEDFFVISVGEIRKNKNQKKIIETIQYFQNNNPDGQNIIYGIIGSGCKECALKKYVKQNGLENNVRFYGYEVDIRKFLRAADVMVFPSIREGLGMAPLEAMFTGLPVIASSNRGSKEYIKHEKNGLLVREDTVDAYANAIAQMYSYKREHKRYNREKIRKSVTSFEKSESEKVMRKVYEDAFNKCTVSGL</sequence>
<dbReference type="Gene3D" id="3.40.50.2000">
    <property type="entry name" value="Glycogen Phosphorylase B"/>
    <property type="match status" value="2"/>
</dbReference>
<feature type="domain" description="Glycosyl transferase family 1" evidence="1">
    <location>
        <begin position="193"/>
        <end position="358"/>
    </location>
</feature>